<gene>
    <name evidence="4" type="ORF">GCM10008088_22000</name>
</gene>
<evidence type="ECO:0000256" key="2">
    <source>
        <dbReference type="SAM" id="MobiDB-lite"/>
    </source>
</evidence>
<feature type="transmembrane region" description="Helical" evidence="3">
    <location>
        <begin position="6"/>
        <end position="27"/>
    </location>
</feature>
<feature type="compositionally biased region" description="Polar residues" evidence="2">
    <location>
        <begin position="55"/>
        <end position="64"/>
    </location>
</feature>
<sequence>MANNTGTTILALLTGAAIGAGVGLLYAPDKGENTRKKLNKEAKKAKKRLDEQVKETSSNLSESAKSAKLNFESKLEETLSSASYKADDILSAMEEKLEALREKNAKFQKEVKKEEVKTNVKNATA</sequence>
<evidence type="ECO:0000313" key="5">
    <source>
        <dbReference type="Proteomes" id="UP000615593"/>
    </source>
</evidence>
<organism evidence="4 5">
    <name type="scientific">Mesonia mobilis</name>
    <dbReference type="NCBI Taxonomy" id="369791"/>
    <lineage>
        <taxon>Bacteria</taxon>
        <taxon>Pseudomonadati</taxon>
        <taxon>Bacteroidota</taxon>
        <taxon>Flavobacteriia</taxon>
        <taxon>Flavobacteriales</taxon>
        <taxon>Flavobacteriaceae</taxon>
        <taxon>Mesonia</taxon>
    </lineage>
</organism>
<dbReference type="InterPro" id="IPR052928">
    <property type="entry name" value="Desiccation-related_membrane"/>
</dbReference>
<comment type="caution">
    <text evidence="4">The sequence shown here is derived from an EMBL/GenBank/DDBJ whole genome shotgun (WGS) entry which is preliminary data.</text>
</comment>
<dbReference type="Proteomes" id="UP000615593">
    <property type="component" value="Unassembled WGS sequence"/>
</dbReference>
<dbReference type="PANTHER" id="PTHR35792">
    <property type="entry name" value="GENERAL STRESS PROTEIN"/>
    <property type="match status" value="1"/>
</dbReference>
<feature type="region of interest" description="Disordered" evidence="2">
    <location>
        <begin position="29"/>
        <end position="67"/>
    </location>
</feature>
<dbReference type="PANTHER" id="PTHR35792:SF2">
    <property type="entry name" value="GENERAL STRESS PROTEIN"/>
    <property type="match status" value="1"/>
</dbReference>
<keyword evidence="5" id="KW-1185">Reference proteome</keyword>
<reference evidence="5" key="1">
    <citation type="journal article" date="2019" name="Int. J. Syst. Evol. Microbiol.">
        <title>The Global Catalogue of Microorganisms (GCM) 10K type strain sequencing project: providing services to taxonomists for standard genome sequencing and annotation.</title>
        <authorList>
            <consortium name="The Broad Institute Genomics Platform"/>
            <consortium name="The Broad Institute Genome Sequencing Center for Infectious Disease"/>
            <person name="Wu L."/>
            <person name="Ma J."/>
        </authorList>
    </citation>
    <scope>NUCLEOTIDE SEQUENCE [LARGE SCALE GENOMIC DNA]</scope>
    <source>
        <strain evidence="5">KCTC 12708</strain>
    </source>
</reference>
<dbReference type="EMBL" id="BMWY01000006">
    <property type="protein sequence ID" value="GGZ60110.1"/>
    <property type="molecule type" value="Genomic_DNA"/>
</dbReference>
<dbReference type="GeneID" id="94369864"/>
<keyword evidence="1" id="KW-0175">Coiled coil</keyword>
<evidence type="ECO:0000313" key="4">
    <source>
        <dbReference type="EMBL" id="GGZ60110.1"/>
    </source>
</evidence>
<feature type="compositionally biased region" description="Basic and acidic residues" evidence="2">
    <location>
        <begin position="29"/>
        <end position="54"/>
    </location>
</feature>
<evidence type="ECO:0000256" key="1">
    <source>
        <dbReference type="SAM" id="Coils"/>
    </source>
</evidence>
<accession>A0ABQ3BZZ0</accession>
<dbReference type="RefSeq" id="WP_027885257.1">
    <property type="nucleotide sequence ID" value="NZ_BMWY01000006.1"/>
</dbReference>
<evidence type="ECO:0000256" key="3">
    <source>
        <dbReference type="SAM" id="Phobius"/>
    </source>
</evidence>
<proteinExistence type="predicted"/>
<dbReference type="Gene3D" id="1.20.120.20">
    <property type="entry name" value="Apolipoprotein"/>
    <property type="match status" value="1"/>
</dbReference>
<keyword evidence="3" id="KW-0812">Transmembrane</keyword>
<protein>
    <recommendedName>
        <fullName evidence="6">Gas vesicle protein</fullName>
    </recommendedName>
</protein>
<keyword evidence="3" id="KW-1133">Transmembrane helix</keyword>
<dbReference type="SUPFAM" id="SSF58113">
    <property type="entry name" value="Apolipoprotein A-I"/>
    <property type="match status" value="1"/>
</dbReference>
<name>A0ABQ3BZZ0_9FLAO</name>
<evidence type="ECO:0008006" key="6">
    <source>
        <dbReference type="Google" id="ProtNLM"/>
    </source>
</evidence>
<dbReference type="InterPro" id="IPR024623">
    <property type="entry name" value="YtxH"/>
</dbReference>
<feature type="coiled-coil region" evidence="1">
    <location>
        <begin position="90"/>
        <end position="117"/>
    </location>
</feature>
<keyword evidence="3" id="KW-0472">Membrane</keyword>
<dbReference type="Pfam" id="PF12732">
    <property type="entry name" value="YtxH"/>
    <property type="match status" value="1"/>
</dbReference>